<dbReference type="PANTHER" id="PTHR38731">
    <property type="entry name" value="LIPL45-RELATED LIPOPROTEIN-RELATED"/>
    <property type="match status" value="1"/>
</dbReference>
<evidence type="ECO:0000259" key="1">
    <source>
        <dbReference type="Pfam" id="PF04773"/>
    </source>
</evidence>
<name>A0A2T1E360_9CYAN</name>
<protein>
    <recommendedName>
        <fullName evidence="1">FecR protein domain-containing protein</fullName>
    </recommendedName>
</protein>
<dbReference type="AlphaFoldDB" id="A0A2T1E360"/>
<dbReference type="RefSeq" id="WP_106257490.1">
    <property type="nucleotide sequence ID" value="NZ_CAWNSW010000129.1"/>
</dbReference>
<accession>A0A2T1E360</accession>
<keyword evidence="3" id="KW-1185">Reference proteome</keyword>
<dbReference type="EMBL" id="PVWK01000097">
    <property type="protein sequence ID" value="PSB27189.1"/>
    <property type="molecule type" value="Genomic_DNA"/>
</dbReference>
<dbReference type="InterPro" id="IPR006860">
    <property type="entry name" value="FecR"/>
</dbReference>
<dbReference type="Pfam" id="PF04773">
    <property type="entry name" value="FecR"/>
    <property type="match status" value="1"/>
</dbReference>
<evidence type="ECO:0000313" key="3">
    <source>
        <dbReference type="Proteomes" id="UP000239576"/>
    </source>
</evidence>
<evidence type="ECO:0000313" key="2">
    <source>
        <dbReference type="EMBL" id="PSB27189.1"/>
    </source>
</evidence>
<dbReference type="PANTHER" id="PTHR38731:SF1">
    <property type="entry name" value="FECR PROTEIN DOMAIN-CONTAINING PROTEIN"/>
    <property type="match status" value="1"/>
</dbReference>
<reference evidence="3" key="1">
    <citation type="submission" date="2018-02" db="EMBL/GenBank/DDBJ databases">
        <authorList>
            <person name="Moore K."/>
            <person name="Momper L."/>
        </authorList>
    </citation>
    <scope>NUCLEOTIDE SEQUENCE [LARGE SCALE GENOMIC DNA]</scope>
    <source>
        <strain evidence="3">ULC18</strain>
    </source>
</reference>
<feature type="domain" description="FecR protein" evidence="1">
    <location>
        <begin position="76"/>
        <end position="176"/>
    </location>
</feature>
<dbReference type="OrthoDB" id="465662at2"/>
<gene>
    <name evidence="2" type="ORF">C7B82_17095</name>
</gene>
<proteinExistence type="predicted"/>
<dbReference type="Proteomes" id="UP000239576">
    <property type="component" value="Unassembled WGS sequence"/>
</dbReference>
<organism evidence="2 3">
    <name type="scientific">Stenomitos frigidus ULC18</name>
    <dbReference type="NCBI Taxonomy" id="2107698"/>
    <lineage>
        <taxon>Bacteria</taxon>
        <taxon>Bacillati</taxon>
        <taxon>Cyanobacteriota</taxon>
        <taxon>Cyanophyceae</taxon>
        <taxon>Leptolyngbyales</taxon>
        <taxon>Leptolyngbyaceae</taxon>
        <taxon>Stenomitos</taxon>
    </lineage>
</organism>
<reference evidence="2 3" key="2">
    <citation type="submission" date="2018-03" db="EMBL/GenBank/DDBJ databases">
        <title>The ancient ancestry and fast evolution of plastids.</title>
        <authorList>
            <person name="Moore K.R."/>
            <person name="Magnabosco C."/>
            <person name="Momper L."/>
            <person name="Gold D.A."/>
            <person name="Bosak T."/>
            <person name="Fournier G.P."/>
        </authorList>
    </citation>
    <scope>NUCLEOTIDE SEQUENCE [LARGE SCALE GENOMIC DNA]</scope>
    <source>
        <strain evidence="2 3">ULC18</strain>
    </source>
</reference>
<sequence length="287" mass="31203">MQLNLFLPRHVLLITTATLLLLVLFELAEALPRPVTVRINRWLAIRQNWGQVTYQQQGNSRTVKQGDRLQAVGDGVTTGKRSGTTLEVDTGIGFIQVTENTKLKVRSLGIASDNGRMTALEVPYGQVRLQLRRFNHRGSYLKIQTPAGVSAVRGTVFGMSVQPNGKTGLATLSGGVATTAQGKTVLVPAGFQNLTLPGETPSPAVPLRDDTTLNYKVERQIKASLRSLRIQGQVDAVNSVFVGDTPQATDRHGRFSLLLPAASVQTLQVTVLTPLGRRQVHELSIRL</sequence>
<comment type="caution">
    <text evidence="2">The sequence shown here is derived from an EMBL/GenBank/DDBJ whole genome shotgun (WGS) entry which is preliminary data.</text>
</comment>